<gene>
    <name evidence="1" type="ORF">EVAR_35351_1</name>
</gene>
<dbReference type="EMBL" id="BGZK01000869">
    <property type="protein sequence ID" value="GBP63461.1"/>
    <property type="molecule type" value="Genomic_DNA"/>
</dbReference>
<reference evidence="1 2" key="1">
    <citation type="journal article" date="2019" name="Commun. Biol.">
        <title>The bagworm genome reveals a unique fibroin gene that provides high tensile strength.</title>
        <authorList>
            <person name="Kono N."/>
            <person name="Nakamura H."/>
            <person name="Ohtoshi R."/>
            <person name="Tomita M."/>
            <person name="Numata K."/>
            <person name="Arakawa K."/>
        </authorList>
    </citation>
    <scope>NUCLEOTIDE SEQUENCE [LARGE SCALE GENOMIC DNA]</scope>
</reference>
<dbReference type="AlphaFoldDB" id="A0A4C1XHN1"/>
<keyword evidence="2" id="KW-1185">Reference proteome</keyword>
<protein>
    <submittedName>
        <fullName evidence="1">Uncharacterized protein</fullName>
    </submittedName>
</protein>
<organism evidence="1 2">
    <name type="scientific">Eumeta variegata</name>
    <name type="common">Bagworm moth</name>
    <name type="synonym">Eumeta japonica</name>
    <dbReference type="NCBI Taxonomy" id="151549"/>
    <lineage>
        <taxon>Eukaryota</taxon>
        <taxon>Metazoa</taxon>
        <taxon>Ecdysozoa</taxon>
        <taxon>Arthropoda</taxon>
        <taxon>Hexapoda</taxon>
        <taxon>Insecta</taxon>
        <taxon>Pterygota</taxon>
        <taxon>Neoptera</taxon>
        <taxon>Endopterygota</taxon>
        <taxon>Lepidoptera</taxon>
        <taxon>Glossata</taxon>
        <taxon>Ditrysia</taxon>
        <taxon>Tineoidea</taxon>
        <taxon>Psychidae</taxon>
        <taxon>Oiketicinae</taxon>
        <taxon>Eumeta</taxon>
    </lineage>
</organism>
<dbReference type="Proteomes" id="UP000299102">
    <property type="component" value="Unassembled WGS sequence"/>
</dbReference>
<proteinExistence type="predicted"/>
<accession>A0A4C1XHN1</accession>
<evidence type="ECO:0000313" key="1">
    <source>
        <dbReference type="EMBL" id="GBP63461.1"/>
    </source>
</evidence>
<comment type="caution">
    <text evidence="1">The sequence shown here is derived from an EMBL/GenBank/DDBJ whole genome shotgun (WGS) entry which is preliminary data.</text>
</comment>
<sequence>MLSTSSPALFLATTNWRGLPQSGWTIEVICTFTYILPQWVGPALSLTLDLPESCSSHAVRPPTFRITNKSKRYPSPLATHWSHRCVDGCWERIGFLMEGDRVDERDEEEWPSETSLVLV</sequence>
<evidence type="ECO:0000313" key="2">
    <source>
        <dbReference type="Proteomes" id="UP000299102"/>
    </source>
</evidence>
<name>A0A4C1XHN1_EUMVA</name>